<dbReference type="Pfam" id="PF00665">
    <property type="entry name" value="rve"/>
    <property type="match status" value="1"/>
</dbReference>
<evidence type="ECO:0000256" key="1">
    <source>
        <dbReference type="ARBA" id="ARBA00002286"/>
    </source>
</evidence>
<comment type="caution">
    <text evidence="3">The sequence shown here is derived from an EMBL/GenBank/DDBJ whole genome shotgun (WGS) entry which is preliminary data.</text>
</comment>
<dbReference type="EMBL" id="JAFBBZ010000001">
    <property type="protein sequence ID" value="MBM7509637.1"/>
    <property type="molecule type" value="Genomic_DNA"/>
</dbReference>
<dbReference type="RefSeq" id="WP_193671203.1">
    <property type="nucleotide sequence ID" value="NZ_JAFBBZ010000001.1"/>
</dbReference>
<dbReference type="InterPro" id="IPR036397">
    <property type="entry name" value="RNaseH_sf"/>
</dbReference>
<dbReference type="SUPFAM" id="SSF53098">
    <property type="entry name" value="Ribonuclease H-like"/>
    <property type="match status" value="1"/>
</dbReference>
<reference evidence="3 4" key="1">
    <citation type="submission" date="2021-01" db="EMBL/GenBank/DDBJ databases">
        <title>Sequencing the genomes of 1000 actinobacteria strains.</title>
        <authorList>
            <person name="Klenk H.-P."/>
        </authorList>
    </citation>
    <scope>NUCLEOTIDE SEQUENCE [LARGE SCALE GENOMIC DNA]</scope>
    <source>
        <strain evidence="3 4">DSM 18239</strain>
    </source>
</reference>
<dbReference type="Pfam" id="PF13333">
    <property type="entry name" value="rve_2"/>
    <property type="match status" value="1"/>
</dbReference>
<evidence type="ECO:0000313" key="4">
    <source>
        <dbReference type="Proteomes" id="UP000732378"/>
    </source>
</evidence>
<gene>
    <name evidence="3" type="ORF">JOE61_003451</name>
</gene>
<dbReference type="PANTHER" id="PTHR46889:SF4">
    <property type="entry name" value="TRANSPOSASE INSO FOR INSERTION SEQUENCE ELEMENT IS911B-RELATED"/>
    <property type="match status" value="1"/>
</dbReference>
<dbReference type="InterPro" id="IPR048020">
    <property type="entry name" value="Transpos_IS3"/>
</dbReference>
<keyword evidence="4" id="KW-1185">Reference proteome</keyword>
<sequence>MRIAPSTYYATKARPPSARSVRDAELIEDIKVAHRANLGVYGARKIHAELNREGVKVARCTVERLMKAEGLRGIPRDKTRKTTIGDGAETERPEDLVKRKFIATAPNQLWVADLTYVRTHAGWTYVAFVLDVFSRMIVGWQVSTSLRTDLALDALDMGLWARQRAGRDVTGLTHHSDRGVQYRAIRYTERLAEAEAVASVGSKGDSYDNAMAEALNSLFKAECIRNPVMRPKGGWKSVSDVEIAVAEYVDWFNHRRLHGELGHVPPAEFEANHWASEPLPHYRANPVLIEVGTN</sequence>
<dbReference type="NCBIfam" id="NF033516">
    <property type="entry name" value="transpos_IS3"/>
    <property type="match status" value="1"/>
</dbReference>
<protein>
    <submittedName>
        <fullName evidence="3">Transposase InsO family protein</fullName>
    </submittedName>
</protein>
<accession>A0ABS2MEM2</accession>
<comment type="function">
    <text evidence="1">Involved in the transposition of the insertion sequence.</text>
</comment>
<organism evidence="3 4">
    <name type="scientific">Nocardioides salarius</name>
    <dbReference type="NCBI Taxonomy" id="374513"/>
    <lineage>
        <taxon>Bacteria</taxon>
        <taxon>Bacillati</taxon>
        <taxon>Actinomycetota</taxon>
        <taxon>Actinomycetes</taxon>
        <taxon>Propionibacteriales</taxon>
        <taxon>Nocardioidaceae</taxon>
        <taxon>Nocardioides</taxon>
    </lineage>
</organism>
<dbReference type="InterPro" id="IPR050900">
    <property type="entry name" value="Transposase_IS3/IS150/IS904"/>
</dbReference>
<name>A0ABS2MEM2_9ACTN</name>
<dbReference type="Gene3D" id="3.30.420.10">
    <property type="entry name" value="Ribonuclease H-like superfamily/Ribonuclease H"/>
    <property type="match status" value="1"/>
</dbReference>
<feature type="domain" description="Integrase catalytic" evidence="2">
    <location>
        <begin position="102"/>
        <end position="273"/>
    </location>
</feature>
<dbReference type="Proteomes" id="UP000732378">
    <property type="component" value="Unassembled WGS sequence"/>
</dbReference>
<dbReference type="Pfam" id="PF13276">
    <property type="entry name" value="HTH_21"/>
    <property type="match status" value="1"/>
</dbReference>
<evidence type="ECO:0000259" key="2">
    <source>
        <dbReference type="PROSITE" id="PS50994"/>
    </source>
</evidence>
<dbReference type="PROSITE" id="PS50994">
    <property type="entry name" value="INTEGRASE"/>
    <property type="match status" value="1"/>
</dbReference>
<dbReference type="InterPro" id="IPR012337">
    <property type="entry name" value="RNaseH-like_sf"/>
</dbReference>
<dbReference type="PANTHER" id="PTHR46889">
    <property type="entry name" value="TRANSPOSASE INSF FOR INSERTION SEQUENCE IS3B-RELATED"/>
    <property type="match status" value="1"/>
</dbReference>
<proteinExistence type="predicted"/>
<evidence type="ECO:0000313" key="3">
    <source>
        <dbReference type="EMBL" id="MBM7509637.1"/>
    </source>
</evidence>
<dbReference type="InterPro" id="IPR025948">
    <property type="entry name" value="HTH-like_dom"/>
</dbReference>
<dbReference type="InterPro" id="IPR001584">
    <property type="entry name" value="Integrase_cat-core"/>
</dbReference>